<gene>
    <name evidence="1" type="ORF">EVAR_93981_1</name>
</gene>
<evidence type="ECO:0000313" key="2">
    <source>
        <dbReference type="Proteomes" id="UP000299102"/>
    </source>
</evidence>
<name>A0A4C1TPB2_EUMVA</name>
<sequence>MKQDKHTFFELKFELKNPSFLANACGAALWCRQKSTVVKCIAFELEDTGFLITGESVEEFFNSNRIVPRAPCRGEYVMPAPDAALASATSAVSSARYVLSQRGLLEHPTPSIRNRKVARGCVL</sequence>
<dbReference type="AlphaFoldDB" id="A0A4C1TPB2"/>
<protein>
    <submittedName>
        <fullName evidence="1">Uncharacterized protein</fullName>
    </submittedName>
</protein>
<reference evidence="1 2" key="1">
    <citation type="journal article" date="2019" name="Commun. Biol.">
        <title>The bagworm genome reveals a unique fibroin gene that provides high tensile strength.</title>
        <authorList>
            <person name="Kono N."/>
            <person name="Nakamura H."/>
            <person name="Ohtoshi R."/>
            <person name="Tomita M."/>
            <person name="Numata K."/>
            <person name="Arakawa K."/>
        </authorList>
    </citation>
    <scope>NUCLEOTIDE SEQUENCE [LARGE SCALE GENOMIC DNA]</scope>
</reference>
<keyword evidence="2" id="KW-1185">Reference proteome</keyword>
<dbReference type="EMBL" id="BGZK01000074">
    <property type="protein sequence ID" value="GBP15807.1"/>
    <property type="molecule type" value="Genomic_DNA"/>
</dbReference>
<proteinExistence type="predicted"/>
<evidence type="ECO:0000313" key="1">
    <source>
        <dbReference type="EMBL" id="GBP15807.1"/>
    </source>
</evidence>
<comment type="caution">
    <text evidence="1">The sequence shown here is derived from an EMBL/GenBank/DDBJ whole genome shotgun (WGS) entry which is preliminary data.</text>
</comment>
<accession>A0A4C1TPB2</accession>
<organism evidence="1 2">
    <name type="scientific">Eumeta variegata</name>
    <name type="common">Bagworm moth</name>
    <name type="synonym">Eumeta japonica</name>
    <dbReference type="NCBI Taxonomy" id="151549"/>
    <lineage>
        <taxon>Eukaryota</taxon>
        <taxon>Metazoa</taxon>
        <taxon>Ecdysozoa</taxon>
        <taxon>Arthropoda</taxon>
        <taxon>Hexapoda</taxon>
        <taxon>Insecta</taxon>
        <taxon>Pterygota</taxon>
        <taxon>Neoptera</taxon>
        <taxon>Endopterygota</taxon>
        <taxon>Lepidoptera</taxon>
        <taxon>Glossata</taxon>
        <taxon>Ditrysia</taxon>
        <taxon>Tineoidea</taxon>
        <taxon>Psychidae</taxon>
        <taxon>Oiketicinae</taxon>
        <taxon>Eumeta</taxon>
    </lineage>
</organism>
<dbReference type="Proteomes" id="UP000299102">
    <property type="component" value="Unassembled WGS sequence"/>
</dbReference>